<evidence type="ECO:0000313" key="2">
    <source>
        <dbReference type="Proteomes" id="UP000190037"/>
    </source>
</evidence>
<dbReference type="STRING" id="159449.B4N89_20730"/>
<organism evidence="1 2">
    <name type="scientific">Embleya scabrispora</name>
    <dbReference type="NCBI Taxonomy" id="159449"/>
    <lineage>
        <taxon>Bacteria</taxon>
        <taxon>Bacillati</taxon>
        <taxon>Actinomycetota</taxon>
        <taxon>Actinomycetes</taxon>
        <taxon>Kitasatosporales</taxon>
        <taxon>Streptomycetaceae</taxon>
        <taxon>Embleya</taxon>
    </lineage>
</organism>
<dbReference type="AlphaFoldDB" id="A0A1T3P2C2"/>
<evidence type="ECO:0000313" key="1">
    <source>
        <dbReference type="EMBL" id="OPC83040.1"/>
    </source>
</evidence>
<dbReference type="EMBL" id="MWQN01000001">
    <property type="protein sequence ID" value="OPC83040.1"/>
    <property type="molecule type" value="Genomic_DNA"/>
</dbReference>
<protein>
    <submittedName>
        <fullName evidence="1">Uncharacterized protein</fullName>
    </submittedName>
</protein>
<sequence length="75" mass="7763">MTPAARSDAETIRVLRSGLGAAKALVAHQISVLGGWDDCPACQAASNQCDGSLACDNARQAMAALDRAYFLPDPS</sequence>
<dbReference type="Proteomes" id="UP000190037">
    <property type="component" value="Unassembled WGS sequence"/>
</dbReference>
<comment type="caution">
    <text evidence="1">The sequence shown here is derived from an EMBL/GenBank/DDBJ whole genome shotgun (WGS) entry which is preliminary data.</text>
</comment>
<dbReference type="RefSeq" id="WP_078977339.1">
    <property type="nucleotide sequence ID" value="NZ_MWQN01000001.1"/>
</dbReference>
<proteinExistence type="predicted"/>
<accession>A0A1T3P2C2</accession>
<name>A0A1T3P2C2_9ACTN</name>
<gene>
    <name evidence="1" type="ORF">B4N89_20730</name>
</gene>
<keyword evidence="2" id="KW-1185">Reference proteome</keyword>
<reference evidence="1 2" key="1">
    <citation type="submission" date="2017-03" db="EMBL/GenBank/DDBJ databases">
        <title>Draft genome sequence of Streptomyces scabrisporus NF3, endophyte isolated from Amphipterygium adstringens.</title>
        <authorList>
            <person name="Vazquez M."/>
            <person name="Ceapa C.D."/>
            <person name="Rodriguez Luna D."/>
            <person name="Sanchez Esquivel S."/>
        </authorList>
    </citation>
    <scope>NUCLEOTIDE SEQUENCE [LARGE SCALE GENOMIC DNA]</scope>
    <source>
        <strain evidence="1 2">NF3</strain>
    </source>
</reference>